<organism evidence="2 3">
    <name type="scientific">Nitrosomonas ureae</name>
    <dbReference type="NCBI Taxonomy" id="44577"/>
    <lineage>
        <taxon>Bacteria</taxon>
        <taxon>Pseudomonadati</taxon>
        <taxon>Pseudomonadota</taxon>
        <taxon>Betaproteobacteria</taxon>
        <taxon>Nitrosomonadales</taxon>
        <taxon>Nitrosomonadaceae</taxon>
        <taxon>Nitrosomonas</taxon>
    </lineage>
</organism>
<gene>
    <name evidence="2" type="ORF">SAMN05216406_15318</name>
</gene>
<evidence type="ECO:0000259" key="1">
    <source>
        <dbReference type="Pfam" id="PF08670"/>
    </source>
</evidence>
<name>A0A1H2HKK9_9PROT</name>
<keyword evidence="3" id="KW-1185">Reference proteome</keyword>
<dbReference type="Pfam" id="PF08670">
    <property type="entry name" value="MEKHLA"/>
    <property type="match status" value="1"/>
</dbReference>
<proteinExistence type="predicted"/>
<sequence>MQAHWTNPNVINWCQYLLDSYVHWTKLELMDRSGTLLTQAERLFNSAFVVASHGAEADPILNYGNQAALNLWAMDWQQFTQTPSRLTAESPNREERTRMLQQAKIQGYISNYRGIRISSTGKRFLVNQATIWNIHKPDGTAIGQGATFSNWKYLD</sequence>
<feature type="domain" description="MEKHLA" evidence="1">
    <location>
        <begin position="12"/>
        <end position="152"/>
    </location>
</feature>
<dbReference type="AlphaFoldDB" id="A0A1H2HKK9"/>
<protein>
    <submittedName>
        <fullName evidence="2">MEKHLA domain-containing protein</fullName>
    </submittedName>
</protein>
<dbReference type="RefSeq" id="WP_062558831.1">
    <property type="nucleotide sequence ID" value="NZ_CP013341.1"/>
</dbReference>
<dbReference type="InterPro" id="IPR013978">
    <property type="entry name" value="MEKHLA"/>
</dbReference>
<dbReference type="KEGG" id="nur:ATY38_07930"/>
<dbReference type="EMBL" id="FNLN01000053">
    <property type="protein sequence ID" value="SDU32383.1"/>
    <property type="molecule type" value="Genomic_DNA"/>
</dbReference>
<accession>A0A1H2HKK9</accession>
<evidence type="ECO:0000313" key="3">
    <source>
        <dbReference type="Proteomes" id="UP000182882"/>
    </source>
</evidence>
<dbReference type="Proteomes" id="UP000182882">
    <property type="component" value="Unassembled WGS sequence"/>
</dbReference>
<evidence type="ECO:0000313" key="2">
    <source>
        <dbReference type="EMBL" id="SDU32383.1"/>
    </source>
</evidence>
<reference evidence="3" key="1">
    <citation type="submission" date="2016-10" db="EMBL/GenBank/DDBJ databases">
        <authorList>
            <person name="Varghese N."/>
            <person name="Submissions S."/>
        </authorList>
    </citation>
    <scope>NUCLEOTIDE SEQUENCE [LARGE SCALE GENOMIC DNA]</scope>
    <source>
        <strain evidence="3">Nm10</strain>
    </source>
</reference>